<accession>A0ACC0Z106</accession>
<proteinExistence type="predicted"/>
<comment type="caution">
    <text evidence="1">The sequence shown here is derived from an EMBL/GenBank/DDBJ whole genome shotgun (WGS) entry which is preliminary data.</text>
</comment>
<protein>
    <submittedName>
        <fullName evidence="1">Uncharacterized protein</fullName>
    </submittedName>
</protein>
<sequence>MPGFYSSDRTRVAATAIFHSSICHVGRQVAVAPGGFRASGGGVCVSDQRLAVLAATIEKCGDAKY</sequence>
<dbReference type="Proteomes" id="UP001163603">
    <property type="component" value="Chromosome 3"/>
</dbReference>
<evidence type="ECO:0000313" key="1">
    <source>
        <dbReference type="EMBL" id="KAJ0044484.1"/>
    </source>
</evidence>
<gene>
    <name evidence="1" type="ORF">Pint_04021</name>
</gene>
<evidence type="ECO:0000313" key="2">
    <source>
        <dbReference type="Proteomes" id="UP001163603"/>
    </source>
</evidence>
<name>A0ACC0Z106_9ROSI</name>
<keyword evidence="2" id="KW-1185">Reference proteome</keyword>
<organism evidence="1 2">
    <name type="scientific">Pistacia integerrima</name>
    <dbReference type="NCBI Taxonomy" id="434235"/>
    <lineage>
        <taxon>Eukaryota</taxon>
        <taxon>Viridiplantae</taxon>
        <taxon>Streptophyta</taxon>
        <taxon>Embryophyta</taxon>
        <taxon>Tracheophyta</taxon>
        <taxon>Spermatophyta</taxon>
        <taxon>Magnoliopsida</taxon>
        <taxon>eudicotyledons</taxon>
        <taxon>Gunneridae</taxon>
        <taxon>Pentapetalae</taxon>
        <taxon>rosids</taxon>
        <taxon>malvids</taxon>
        <taxon>Sapindales</taxon>
        <taxon>Anacardiaceae</taxon>
        <taxon>Pistacia</taxon>
    </lineage>
</organism>
<dbReference type="EMBL" id="CM047738">
    <property type="protein sequence ID" value="KAJ0044484.1"/>
    <property type="molecule type" value="Genomic_DNA"/>
</dbReference>
<reference evidence="2" key="1">
    <citation type="journal article" date="2023" name="G3 (Bethesda)">
        <title>Genome assembly and association tests identify interacting loci associated with vigor, precocity, and sex in interspecific pistachio rootstocks.</title>
        <authorList>
            <person name="Palmer W."/>
            <person name="Jacygrad E."/>
            <person name="Sagayaradj S."/>
            <person name="Cavanaugh K."/>
            <person name="Han R."/>
            <person name="Bertier L."/>
            <person name="Beede B."/>
            <person name="Kafkas S."/>
            <person name="Golino D."/>
            <person name="Preece J."/>
            <person name="Michelmore R."/>
        </authorList>
    </citation>
    <scope>NUCLEOTIDE SEQUENCE [LARGE SCALE GENOMIC DNA]</scope>
</reference>